<dbReference type="Gene3D" id="3.40.50.300">
    <property type="entry name" value="P-loop containing nucleotide triphosphate hydrolases"/>
    <property type="match status" value="1"/>
</dbReference>
<accession>A0A1W2CL86</accession>
<dbReference type="EMBL" id="FWXY01000012">
    <property type="protein sequence ID" value="SMC85652.1"/>
    <property type="molecule type" value="Genomic_DNA"/>
</dbReference>
<evidence type="ECO:0000313" key="2">
    <source>
        <dbReference type="Proteomes" id="UP000192418"/>
    </source>
</evidence>
<sequence length="281" mass="31143">MAVITLSRDICSKGALIAEEVARELNYECISRKILMEASDQFNIPEVQFAKAIHDGPSVFEKIFHGKEKYIAFFQAALLNHVKKNNVVYHGLGGQFFLKGIPHVLKTRVIMGMDARAEEKAREENISKTSARRLLAKDDKERYNWGMHVYGVNTGSNDLYDLVLHLDHLTVSDCVSLICKTAQSNTFCPTPESQAHMADLALAARIKATLIANYANIGITSSNGRVSIHVNELVDNPAGTKQKIQDCMAHISGIESLSIHVKSNLIRSPFHNSSPSMRHSA</sequence>
<dbReference type="Proteomes" id="UP000192418">
    <property type="component" value="Unassembled WGS sequence"/>
</dbReference>
<keyword evidence="1" id="KW-0418">Kinase</keyword>
<keyword evidence="1" id="KW-0808">Transferase</keyword>
<gene>
    <name evidence="1" type="ORF">SAMN02746065_112108</name>
</gene>
<name>A0A1W2CL86_9BACT</name>
<dbReference type="AlphaFoldDB" id="A0A1W2CL86"/>
<protein>
    <submittedName>
        <fullName evidence="1">Cytidylate kinase</fullName>
    </submittedName>
</protein>
<evidence type="ECO:0000313" key="1">
    <source>
        <dbReference type="EMBL" id="SMC85652.1"/>
    </source>
</evidence>
<reference evidence="1 2" key="1">
    <citation type="submission" date="2017-04" db="EMBL/GenBank/DDBJ databases">
        <authorList>
            <person name="Afonso C.L."/>
            <person name="Miller P.J."/>
            <person name="Scott M.A."/>
            <person name="Spackman E."/>
            <person name="Goraichik I."/>
            <person name="Dimitrov K.M."/>
            <person name="Suarez D.L."/>
            <person name="Swayne D.E."/>
        </authorList>
    </citation>
    <scope>NUCLEOTIDE SEQUENCE [LARGE SCALE GENOMIC DNA]</scope>
    <source>
        <strain evidence="1 2">DSM 3385</strain>
    </source>
</reference>
<organism evidence="1 2">
    <name type="scientific">Desulfocicer vacuolatum DSM 3385</name>
    <dbReference type="NCBI Taxonomy" id="1121400"/>
    <lineage>
        <taxon>Bacteria</taxon>
        <taxon>Pseudomonadati</taxon>
        <taxon>Thermodesulfobacteriota</taxon>
        <taxon>Desulfobacteria</taxon>
        <taxon>Desulfobacterales</taxon>
        <taxon>Desulfobacteraceae</taxon>
        <taxon>Desulfocicer</taxon>
    </lineage>
</organism>
<dbReference type="OrthoDB" id="5416804at2"/>
<dbReference type="STRING" id="1121400.SAMN02746065_112108"/>
<dbReference type="GO" id="GO:0016301">
    <property type="term" value="F:kinase activity"/>
    <property type="evidence" value="ECO:0007669"/>
    <property type="project" value="UniProtKB-KW"/>
</dbReference>
<dbReference type="InterPro" id="IPR027417">
    <property type="entry name" value="P-loop_NTPase"/>
</dbReference>
<proteinExistence type="predicted"/>
<keyword evidence="2" id="KW-1185">Reference proteome</keyword>
<dbReference type="RefSeq" id="WP_084069723.1">
    <property type="nucleotide sequence ID" value="NZ_FWXY01000012.1"/>
</dbReference>
<dbReference type="Pfam" id="PF13189">
    <property type="entry name" value="Cytidylate_kin2"/>
    <property type="match status" value="1"/>
</dbReference>